<dbReference type="Proteomes" id="UP000663870">
    <property type="component" value="Unassembled WGS sequence"/>
</dbReference>
<evidence type="ECO:0000313" key="1">
    <source>
        <dbReference type="EMBL" id="CAF1504508.1"/>
    </source>
</evidence>
<accession>A0A815TC88</accession>
<organism evidence="1 3">
    <name type="scientific">Rotaria sordida</name>
    <dbReference type="NCBI Taxonomy" id="392033"/>
    <lineage>
        <taxon>Eukaryota</taxon>
        <taxon>Metazoa</taxon>
        <taxon>Spiralia</taxon>
        <taxon>Gnathifera</taxon>
        <taxon>Rotifera</taxon>
        <taxon>Eurotatoria</taxon>
        <taxon>Bdelloidea</taxon>
        <taxon>Philodinida</taxon>
        <taxon>Philodinidae</taxon>
        <taxon>Rotaria</taxon>
    </lineage>
</organism>
<comment type="caution">
    <text evidence="1">The sequence shown here is derived from an EMBL/GenBank/DDBJ whole genome shotgun (WGS) entry which is preliminary data.</text>
</comment>
<dbReference type="Proteomes" id="UP000663854">
    <property type="component" value="Unassembled WGS sequence"/>
</dbReference>
<proteinExistence type="predicted"/>
<name>A0A815TC88_9BILA</name>
<evidence type="ECO:0000313" key="3">
    <source>
        <dbReference type="Proteomes" id="UP000663854"/>
    </source>
</evidence>
<evidence type="ECO:0000313" key="2">
    <source>
        <dbReference type="EMBL" id="CAF1656399.1"/>
    </source>
</evidence>
<gene>
    <name evidence="2" type="ORF">JXQ802_LOCUS55350</name>
    <name evidence="1" type="ORF">PYM288_LOCUS38826</name>
</gene>
<dbReference type="EMBL" id="CAJNOL010011644">
    <property type="protein sequence ID" value="CAF1656399.1"/>
    <property type="molecule type" value="Genomic_DNA"/>
</dbReference>
<keyword evidence="4" id="KW-1185">Reference proteome</keyword>
<dbReference type="AlphaFoldDB" id="A0A815TC88"/>
<protein>
    <submittedName>
        <fullName evidence="1">Uncharacterized protein</fullName>
    </submittedName>
</protein>
<dbReference type="EMBL" id="CAJNOH010009844">
    <property type="protein sequence ID" value="CAF1504508.1"/>
    <property type="molecule type" value="Genomic_DNA"/>
</dbReference>
<sequence>KQQHLPKQKLINIHSFNSQPYEIDTLDIQQLISNAYDQALHLVKHSKILDTLNEHKINCIDDLKNNTTEEFGLDEENDDNDVVNYAPDDLTDEILFDSQNDAVSDDDENILNSIKSDLNGIRIVDNINPTLRQLYFKVK</sequence>
<evidence type="ECO:0000313" key="4">
    <source>
        <dbReference type="Proteomes" id="UP000663870"/>
    </source>
</evidence>
<feature type="non-terminal residue" evidence="1">
    <location>
        <position position="1"/>
    </location>
</feature>
<reference evidence="1" key="1">
    <citation type="submission" date="2021-02" db="EMBL/GenBank/DDBJ databases">
        <authorList>
            <person name="Nowell W R."/>
        </authorList>
    </citation>
    <scope>NUCLEOTIDE SEQUENCE</scope>
</reference>